<reference evidence="1" key="2">
    <citation type="journal article" date="2019" name="Gigascience">
        <title>High-quality Schistosoma haematobium genome achieved by single-molecule and long-range sequencing.</title>
        <authorList>
            <person name="Stroehlein A.J."/>
            <person name="Korhonen P.K."/>
            <person name="Chong T.M."/>
            <person name="Lim Y.L."/>
            <person name="Chan K.G."/>
            <person name="Webster B."/>
            <person name="Rollinson D."/>
            <person name="Brindley P.J."/>
            <person name="Gasser R.B."/>
            <person name="Young N.D."/>
        </authorList>
    </citation>
    <scope>NUCLEOTIDE SEQUENCE</scope>
</reference>
<proteinExistence type="predicted"/>
<dbReference type="CTD" id="24593049"/>
<reference evidence="1" key="1">
    <citation type="journal article" date="2012" name="Nat. Genet.">
        <title>Whole-genome sequence of Schistosoma haematobium.</title>
        <authorList>
            <person name="Young N.D."/>
            <person name="Jex A.R."/>
            <person name="Li B."/>
            <person name="Liu S."/>
            <person name="Yang L."/>
            <person name="Xiong Z."/>
            <person name="Li Y."/>
            <person name="Cantacessi C."/>
            <person name="Hall R.S."/>
            <person name="Xu X."/>
            <person name="Chen F."/>
            <person name="Wu X."/>
            <person name="Zerlotini A."/>
            <person name="Oliveira G."/>
            <person name="Hofmann A."/>
            <person name="Zhang G."/>
            <person name="Fang X."/>
            <person name="Kang Y."/>
            <person name="Campbell B.E."/>
            <person name="Loukas A."/>
            <person name="Ranganathan S."/>
            <person name="Rollinson D."/>
            <person name="Rinaldi G."/>
            <person name="Brindley P.J."/>
            <person name="Yang H."/>
            <person name="Wang J."/>
            <person name="Wang J."/>
            <person name="Gasser R.B."/>
        </authorList>
    </citation>
    <scope>NUCLEOTIDE SEQUENCE</scope>
</reference>
<dbReference type="RefSeq" id="XP_012797034.2">
    <property type="nucleotide sequence ID" value="XM_012941580.2"/>
</dbReference>
<dbReference type="Proteomes" id="UP000471633">
    <property type="component" value="Unassembled WGS sequence"/>
</dbReference>
<dbReference type="KEGG" id="shx:MS3_00003613"/>
<dbReference type="AlphaFoldDB" id="A0A6A5DFR8"/>
<protein>
    <submittedName>
        <fullName evidence="1">Ran-binding protein 3</fullName>
    </submittedName>
</protein>
<keyword evidence="2" id="KW-1185">Reference proteome</keyword>
<name>A0A6A5DFR8_SCHHA</name>
<evidence type="ECO:0000313" key="1">
    <source>
        <dbReference type="EMBL" id="KAH9591263.1"/>
    </source>
</evidence>
<organism evidence="1 2">
    <name type="scientific">Schistosoma haematobium</name>
    <name type="common">Blood fluke</name>
    <dbReference type="NCBI Taxonomy" id="6185"/>
    <lineage>
        <taxon>Eukaryota</taxon>
        <taxon>Metazoa</taxon>
        <taxon>Spiralia</taxon>
        <taxon>Lophotrochozoa</taxon>
        <taxon>Platyhelminthes</taxon>
        <taxon>Trematoda</taxon>
        <taxon>Digenea</taxon>
        <taxon>Strigeidida</taxon>
        <taxon>Schistosomatoidea</taxon>
        <taxon>Schistosomatidae</taxon>
        <taxon>Schistosoma</taxon>
    </lineage>
</organism>
<reference evidence="1" key="3">
    <citation type="submission" date="2021-06" db="EMBL/GenBank/DDBJ databases">
        <title>Chromosome-level genome assembly for S. haematobium.</title>
        <authorList>
            <person name="Stroehlein A.J."/>
        </authorList>
    </citation>
    <scope>NUCLEOTIDE SEQUENCE</scope>
</reference>
<dbReference type="EMBL" id="AMPZ03000002">
    <property type="protein sequence ID" value="KAH9591263.1"/>
    <property type="molecule type" value="Genomic_DNA"/>
</dbReference>
<dbReference type="GeneID" id="24593049"/>
<accession>A0A6A5DFR8</accession>
<gene>
    <name evidence="1" type="primary">RANBP3_3</name>
    <name evidence="1" type="ORF">MS3_00003613</name>
</gene>
<comment type="caution">
    <text evidence="1">The sequence shown here is derived from an EMBL/GenBank/DDBJ whole genome shotgun (WGS) entry which is preliminary data.</text>
</comment>
<reference evidence="1" key="4">
    <citation type="journal article" date="2022" name="PLoS Pathog.">
        <title>Chromosome-level genome of Schistosoma haematobium underpins genome-wide explorations of molecular variation.</title>
        <authorList>
            <person name="Stroehlein A.J."/>
            <person name="Korhonen P.K."/>
            <person name="Lee V.V."/>
            <person name="Ralph S.A."/>
            <person name="Mentink-Kane M."/>
            <person name="You H."/>
            <person name="McManus D.P."/>
            <person name="Tchuente L.T."/>
            <person name="Stothard J.R."/>
            <person name="Kaur P."/>
            <person name="Dudchenko O."/>
            <person name="Aiden E.L."/>
            <person name="Yang B."/>
            <person name="Yang H."/>
            <person name="Emery A.M."/>
            <person name="Webster B.L."/>
            <person name="Brindley P.J."/>
            <person name="Rollinson D."/>
            <person name="Chang B.C.H."/>
            <person name="Gasser R.B."/>
            <person name="Young N.D."/>
        </authorList>
    </citation>
    <scope>NUCLEOTIDE SEQUENCE</scope>
</reference>
<evidence type="ECO:0000313" key="2">
    <source>
        <dbReference type="Proteomes" id="UP000471633"/>
    </source>
</evidence>
<sequence>MSGMYFSSSKRTMLLQNRFALTPEPMIKSEVIEWVDQLTYFKDLFSPDRPLFDEISAQTQKVHSAFANLCCLWQKLNLFIMESNADLEEVQINVNGTNRPHAKSIEQNFSSSIRNHSVSCTEAPAVSLETSNDLSKSPTISSSSTVTKEEFWLDYDFGSNISSRVVNARVLKGASVNL</sequence>